<dbReference type="Proteomes" id="UP000053593">
    <property type="component" value="Unassembled WGS sequence"/>
</dbReference>
<sequence length="222" mass="24863">MLTHRCYHLWNLKKRVVVIPALTVVVILAFWIYLTVIKLDVDEIYLAYLAYTLVTLAQNVLLTCLIVGRVWWLNRRAKRMFTGQASPTATRSLLWPVTISAFLYLGVFSTSIPYATGGRAIQTSPFSPCLLTQIIASIFIYSEFLDRRCSSLPIAYSQGIASTLIVVYIGIDADTTSYYSVAANTGDPENDSFGNSASFPQEDTSQEVTQSFPLNPIPNKWR</sequence>
<feature type="transmembrane region" description="Helical" evidence="2">
    <location>
        <begin position="93"/>
        <end position="114"/>
    </location>
</feature>
<feature type="transmembrane region" description="Helical" evidence="2">
    <location>
        <begin position="16"/>
        <end position="36"/>
    </location>
</feature>
<evidence type="ECO:0000256" key="1">
    <source>
        <dbReference type="SAM" id="MobiDB-lite"/>
    </source>
</evidence>
<dbReference type="EMBL" id="KN834784">
    <property type="protein sequence ID" value="KIK58580.1"/>
    <property type="molecule type" value="Genomic_DNA"/>
</dbReference>
<organism evidence="3 4">
    <name type="scientific">Collybiopsis luxurians FD-317 M1</name>
    <dbReference type="NCBI Taxonomy" id="944289"/>
    <lineage>
        <taxon>Eukaryota</taxon>
        <taxon>Fungi</taxon>
        <taxon>Dikarya</taxon>
        <taxon>Basidiomycota</taxon>
        <taxon>Agaricomycotina</taxon>
        <taxon>Agaricomycetes</taxon>
        <taxon>Agaricomycetidae</taxon>
        <taxon>Agaricales</taxon>
        <taxon>Marasmiineae</taxon>
        <taxon>Omphalotaceae</taxon>
        <taxon>Collybiopsis</taxon>
        <taxon>Collybiopsis luxurians</taxon>
    </lineage>
</organism>
<protein>
    <submittedName>
        <fullName evidence="3">Uncharacterized protein</fullName>
    </submittedName>
</protein>
<gene>
    <name evidence="3" type="ORF">GYMLUDRAFT_262415</name>
</gene>
<proteinExistence type="predicted"/>
<dbReference type="HOGENOM" id="CLU_1245503_0_0_1"/>
<feature type="region of interest" description="Disordered" evidence="1">
    <location>
        <begin position="189"/>
        <end position="222"/>
    </location>
</feature>
<accession>A0A0D0B5G9</accession>
<evidence type="ECO:0000256" key="2">
    <source>
        <dbReference type="SAM" id="Phobius"/>
    </source>
</evidence>
<feature type="transmembrane region" description="Helical" evidence="2">
    <location>
        <begin position="48"/>
        <end position="72"/>
    </location>
</feature>
<feature type="transmembrane region" description="Helical" evidence="2">
    <location>
        <begin position="153"/>
        <end position="171"/>
    </location>
</feature>
<evidence type="ECO:0000313" key="3">
    <source>
        <dbReference type="EMBL" id="KIK58580.1"/>
    </source>
</evidence>
<keyword evidence="2" id="KW-0812">Transmembrane</keyword>
<dbReference type="OrthoDB" id="3039972at2759"/>
<feature type="compositionally biased region" description="Polar residues" evidence="1">
    <location>
        <begin position="192"/>
        <end position="213"/>
    </location>
</feature>
<reference evidence="3 4" key="1">
    <citation type="submission" date="2014-04" db="EMBL/GenBank/DDBJ databases">
        <title>Evolutionary Origins and Diversification of the Mycorrhizal Mutualists.</title>
        <authorList>
            <consortium name="DOE Joint Genome Institute"/>
            <consortium name="Mycorrhizal Genomics Consortium"/>
            <person name="Kohler A."/>
            <person name="Kuo A."/>
            <person name="Nagy L.G."/>
            <person name="Floudas D."/>
            <person name="Copeland A."/>
            <person name="Barry K.W."/>
            <person name="Cichocki N."/>
            <person name="Veneault-Fourrey C."/>
            <person name="LaButti K."/>
            <person name="Lindquist E.A."/>
            <person name="Lipzen A."/>
            <person name="Lundell T."/>
            <person name="Morin E."/>
            <person name="Murat C."/>
            <person name="Riley R."/>
            <person name="Ohm R."/>
            <person name="Sun H."/>
            <person name="Tunlid A."/>
            <person name="Henrissat B."/>
            <person name="Grigoriev I.V."/>
            <person name="Hibbett D.S."/>
            <person name="Martin F."/>
        </authorList>
    </citation>
    <scope>NUCLEOTIDE SEQUENCE [LARGE SCALE GENOMIC DNA]</scope>
    <source>
        <strain evidence="3 4">FD-317 M1</strain>
    </source>
</reference>
<evidence type="ECO:0000313" key="4">
    <source>
        <dbReference type="Proteomes" id="UP000053593"/>
    </source>
</evidence>
<keyword evidence="4" id="KW-1185">Reference proteome</keyword>
<feature type="transmembrane region" description="Helical" evidence="2">
    <location>
        <begin position="120"/>
        <end position="141"/>
    </location>
</feature>
<keyword evidence="2" id="KW-0472">Membrane</keyword>
<dbReference type="AlphaFoldDB" id="A0A0D0B5G9"/>
<name>A0A0D0B5G9_9AGAR</name>
<keyword evidence="2" id="KW-1133">Transmembrane helix</keyword>